<dbReference type="InterPro" id="IPR018060">
    <property type="entry name" value="HTH_AraC"/>
</dbReference>
<dbReference type="PANTHER" id="PTHR43280">
    <property type="entry name" value="ARAC-FAMILY TRANSCRIPTIONAL REGULATOR"/>
    <property type="match status" value="1"/>
</dbReference>
<dbReference type="PROSITE" id="PS00041">
    <property type="entry name" value="HTH_ARAC_FAMILY_1"/>
    <property type="match status" value="1"/>
</dbReference>
<sequence length="248" mass="28715">MENIYTKLEQTMAKNRYMSYIHPSYELERMLVQAIQTMDINTSIDILKQINALERASLSKKPLNSLKYSLIGSCTIFARAVIDAGLDAETAFILSDYYINFIDEATSIKAAEKLEYDMLNDFIKVLKRHKEYYYNPLINRVIQYIRTNIEKKLSLQEISSYVNVHPNYLSSAFKKEVGKNLIEYINELKISAIKGYMDYTNLSISEVSYTFNFNHITYFSRFFKKHTGLTPKEYRNQSLASKASGGGI</sequence>
<dbReference type="PROSITE" id="PS01124">
    <property type="entry name" value="HTH_ARAC_FAMILY_2"/>
    <property type="match status" value="1"/>
</dbReference>
<accession>A0ABQ5N7F7</accession>
<gene>
    <name evidence="5" type="ORF">bsdE14_25100</name>
</gene>
<comment type="caution">
    <text evidence="5">The sequence shown here is derived from an EMBL/GenBank/DDBJ whole genome shotgun (WGS) entry which is preliminary data.</text>
</comment>
<protein>
    <recommendedName>
        <fullName evidence="4">HTH araC/xylS-type domain-containing protein</fullName>
    </recommendedName>
</protein>
<dbReference type="PRINTS" id="PR00032">
    <property type="entry name" value="HTHARAC"/>
</dbReference>
<evidence type="ECO:0000256" key="2">
    <source>
        <dbReference type="ARBA" id="ARBA00023125"/>
    </source>
</evidence>
<dbReference type="PANTHER" id="PTHR43280:SF28">
    <property type="entry name" value="HTH-TYPE TRANSCRIPTIONAL ACTIVATOR RHAS"/>
    <property type="match status" value="1"/>
</dbReference>
<dbReference type="InterPro" id="IPR009057">
    <property type="entry name" value="Homeodomain-like_sf"/>
</dbReference>
<dbReference type="EMBL" id="BRXR01000001">
    <property type="protein sequence ID" value="GLC31100.1"/>
    <property type="molecule type" value="Genomic_DNA"/>
</dbReference>
<evidence type="ECO:0000259" key="4">
    <source>
        <dbReference type="PROSITE" id="PS01124"/>
    </source>
</evidence>
<dbReference type="RefSeq" id="WP_264850383.1">
    <property type="nucleotide sequence ID" value="NZ_BRXR01000001.1"/>
</dbReference>
<dbReference type="InterPro" id="IPR020449">
    <property type="entry name" value="Tscrpt_reg_AraC-type_HTH"/>
</dbReference>
<evidence type="ECO:0000256" key="3">
    <source>
        <dbReference type="ARBA" id="ARBA00023163"/>
    </source>
</evidence>
<organism evidence="5 6">
    <name type="scientific">Clostridium omnivorum</name>
    <dbReference type="NCBI Taxonomy" id="1604902"/>
    <lineage>
        <taxon>Bacteria</taxon>
        <taxon>Bacillati</taxon>
        <taxon>Bacillota</taxon>
        <taxon>Clostridia</taxon>
        <taxon>Eubacteriales</taxon>
        <taxon>Clostridiaceae</taxon>
        <taxon>Clostridium</taxon>
    </lineage>
</organism>
<evidence type="ECO:0000256" key="1">
    <source>
        <dbReference type="ARBA" id="ARBA00023015"/>
    </source>
</evidence>
<dbReference type="SUPFAM" id="SSF46689">
    <property type="entry name" value="Homeodomain-like"/>
    <property type="match status" value="2"/>
</dbReference>
<dbReference type="SMART" id="SM00342">
    <property type="entry name" value="HTH_ARAC"/>
    <property type="match status" value="1"/>
</dbReference>
<dbReference type="Proteomes" id="UP001208567">
    <property type="component" value="Unassembled WGS sequence"/>
</dbReference>
<dbReference type="Pfam" id="PF12833">
    <property type="entry name" value="HTH_18"/>
    <property type="match status" value="1"/>
</dbReference>
<evidence type="ECO:0000313" key="5">
    <source>
        <dbReference type="EMBL" id="GLC31100.1"/>
    </source>
</evidence>
<dbReference type="Gene3D" id="1.10.10.60">
    <property type="entry name" value="Homeodomain-like"/>
    <property type="match status" value="2"/>
</dbReference>
<keyword evidence="3" id="KW-0804">Transcription</keyword>
<keyword evidence="2" id="KW-0238">DNA-binding</keyword>
<keyword evidence="6" id="KW-1185">Reference proteome</keyword>
<keyword evidence="1" id="KW-0805">Transcription regulation</keyword>
<reference evidence="5 6" key="1">
    <citation type="journal article" date="2024" name="Int. J. Syst. Evol. Microbiol.">
        <title>Clostridium omnivorum sp. nov., isolated from anoxic soil under the treatment of reductive soil disinfestation.</title>
        <authorList>
            <person name="Ueki A."/>
            <person name="Tonouchi A."/>
            <person name="Kaku N."/>
            <person name="Honma S."/>
            <person name="Ueki K."/>
        </authorList>
    </citation>
    <scope>NUCLEOTIDE SEQUENCE [LARGE SCALE GENOMIC DNA]</scope>
    <source>
        <strain evidence="5 6">E14</strain>
    </source>
</reference>
<evidence type="ECO:0000313" key="6">
    <source>
        <dbReference type="Proteomes" id="UP001208567"/>
    </source>
</evidence>
<feature type="domain" description="HTH araC/xylS-type" evidence="4">
    <location>
        <begin position="139"/>
        <end position="237"/>
    </location>
</feature>
<proteinExistence type="predicted"/>
<name>A0ABQ5N7F7_9CLOT</name>
<dbReference type="InterPro" id="IPR018062">
    <property type="entry name" value="HTH_AraC-typ_CS"/>
</dbReference>